<proteinExistence type="predicted"/>
<dbReference type="InterPro" id="IPR020084">
    <property type="entry name" value="NUDIX_hydrolase_CS"/>
</dbReference>
<dbReference type="AlphaFoldDB" id="A0A7Y6DV32"/>
<evidence type="ECO:0000256" key="1">
    <source>
        <dbReference type="ARBA" id="ARBA00022801"/>
    </source>
</evidence>
<dbReference type="Gene3D" id="3.90.79.10">
    <property type="entry name" value="Nucleoside Triphosphate Pyrophosphohydrolase"/>
    <property type="match status" value="1"/>
</dbReference>
<evidence type="ECO:0000313" key="3">
    <source>
        <dbReference type="EMBL" id="NUU16011.1"/>
    </source>
</evidence>
<comment type="caution">
    <text evidence="3">The sequence shown here is derived from an EMBL/GenBank/DDBJ whole genome shotgun (WGS) entry which is preliminary data.</text>
</comment>
<dbReference type="InterPro" id="IPR000086">
    <property type="entry name" value="NUDIX_hydrolase_dom"/>
</dbReference>
<dbReference type="EMBL" id="JABMCI010000041">
    <property type="protein sequence ID" value="NUU16011.1"/>
    <property type="molecule type" value="Genomic_DNA"/>
</dbReference>
<accession>A0A7Y6DV32</accession>
<dbReference type="SUPFAM" id="SSF55811">
    <property type="entry name" value="Nudix"/>
    <property type="match status" value="1"/>
</dbReference>
<dbReference type="PROSITE" id="PS51462">
    <property type="entry name" value="NUDIX"/>
    <property type="match status" value="1"/>
</dbReference>
<dbReference type="GO" id="GO:0016787">
    <property type="term" value="F:hydrolase activity"/>
    <property type="evidence" value="ECO:0007669"/>
    <property type="project" value="UniProtKB-KW"/>
</dbReference>
<protein>
    <submittedName>
        <fullName evidence="3">NUDIX domain-containing protein</fullName>
    </submittedName>
</protein>
<sequence>MPSVRALALAVIRHPETGHLFVDEIVEPGTGRVFHRPAGGGIEFGEPASHTLVRELEEEYGLAIVIGRQIGALENHFTYAGRVGHEIALVFEAALASPADSAETRRPCRDQPHVTGVWRSSTEDAIPLYPDGLRQLLAESPST</sequence>
<dbReference type="PROSITE" id="PS00893">
    <property type="entry name" value="NUDIX_BOX"/>
    <property type="match status" value="1"/>
</dbReference>
<evidence type="ECO:0000313" key="4">
    <source>
        <dbReference type="Proteomes" id="UP000565724"/>
    </source>
</evidence>
<organism evidence="3 4">
    <name type="scientific">Cellulomonas humilata</name>
    <dbReference type="NCBI Taxonomy" id="144055"/>
    <lineage>
        <taxon>Bacteria</taxon>
        <taxon>Bacillati</taxon>
        <taxon>Actinomycetota</taxon>
        <taxon>Actinomycetes</taxon>
        <taxon>Micrococcales</taxon>
        <taxon>Cellulomonadaceae</taxon>
        <taxon>Cellulomonas</taxon>
    </lineage>
</organism>
<dbReference type="Proteomes" id="UP000565724">
    <property type="component" value="Unassembled WGS sequence"/>
</dbReference>
<feature type="domain" description="Nudix hydrolase" evidence="2">
    <location>
        <begin position="3"/>
        <end position="142"/>
    </location>
</feature>
<reference evidence="3 4" key="1">
    <citation type="submission" date="2020-05" db="EMBL/GenBank/DDBJ databases">
        <title>Genome Sequencing of Type Strains.</title>
        <authorList>
            <person name="Lemaire J.F."/>
            <person name="Inderbitzin P."/>
            <person name="Gregorio O.A."/>
            <person name="Collins S.B."/>
            <person name="Wespe N."/>
            <person name="Knight-Connoni V."/>
        </authorList>
    </citation>
    <scope>NUCLEOTIDE SEQUENCE [LARGE SCALE GENOMIC DNA]</scope>
    <source>
        <strain evidence="3 4">ATCC 25174</strain>
    </source>
</reference>
<evidence type="ECO:0000259" key="2">
    <source>
        <dbReference type="PROSITE" id="PS51462"/>
    </source>
</evidence>
<dbReference type="Pfam" id="PF00293">
    <property type="entry name" value="NUDIX"/>
    <property type="match status" value="1"/>
</dbReference>
<name>A0A7Y6DV32_9CELL</name>
<keyword evidence="4" id="KW-1185">Reference proteome</keyword>
<dbReference type="InterPro" id="IPR015797">
    <property type="entry name" value="NUDIX_hydrolase-like_dom_sf"/>
</dbReference>
<dbReference type="RefSeq" id="WP_175345919.1">
    <property type="nucleotide sequence ID" value="NZ_JABMCI010000041.1"/>
</dbReference>
<gene>
    <name evidence="3" type="ORF">HP550_01940</name>
</gene>
<keyword evidence="1" id="KW-0378">Hydrolase</keyword>